<dbReference type="Proteomes" id="UP000694555">
    <property type="component" value="Unplaced"/>
</dbReference>
<comment type="subcellular location">
    <subcellularLocation>
        <location evidence="1">Cell membrane</location>
        <topology evidence="1">Multi-pass membrane protein</topology>
    </subcellularLocation>
</comment>
<evidence type="ECO:0000256" key="12">
    <source>
        <dbReference type="ARBA" id="ARBA00034450"/>
    </source>
</evidence>
<feature type="transmembrane region" description="Helical" evidence="13">
    <location>
        <begin position="34"/>
        <end position="56"/>
    </location>
</feature>
<evidence type="ECO:0000256" key="9">
    <source>
        <dbReference type="ARBA" id="ARBA00023180"/>
    </source>
</evidence>
<dbReference type="Gene3D" id="1.20.1740.10">
    <property type="entry name" value="Amino acid/polyamine transporter I"/>
    <property type="match status" value="1"/>
</dbReference>
<proteinExistence type="inferred from homology"/>
<keyword evidence="4" id="KW-1003">Cell membrane</keyword>
<comment type="catalytic activity">
    <reaction evidence="11">
        <text>L-arginine(in) = L-arginine(out)</text>
        <dbReference type="Rhea" id="RHEA:32143"/>
        <dbReference type="ChEBI" id="CHEBI:32682"/>
    </reaction>
</comment>
<evidence type="ECO:0000256" key="3">
    <source>
        <dbReference type="ARBA" id="ARBA00022448"/>
    </source>
</evidence>
<accession>A0A8C0AZV5</accession>
<dbReference type="Pfam" id="PF13520">
    <property type="entry name" value="AA_permease_2"/>
    <property type="match status" value="1"/>
</dbReference>
<dbReference type="AlphaFoldDB" id="A0A8C0AZV5"/>
<name>A0A8C0AZV5_9AVES</name>
<keyword evidence="5 13" id="KW-0812">Transmembrane</keyword>
<sequence length="637" mass="66578">MMPCWGCLLSVSKMLSRRKQVPVGLEGSSLRRCLSTVDLIALGVGSTLGAGVYVLAGEVAKTSSGPSIILSFLIAAVVSALAGLCYAEFGARVPLAGSAYLYSYVTVGELWAFIAGWNLLLSYVIGTASVARAWSATFDQLLGKKMGRFLGAHAAMSSVGLAEHPDAFAAGLVVLLAGLLSFGVKESTTVNKAFTALNVLVLLFVTVSGFIKGNLSNWKLREDDLPQAAAHKSVAANMTSAFGVGGFMPYGFTGTLAGASTCFYAFVGFDCIATTGEEVRDPQRSIPMGIILSLLICFLAYFGVSAALTLMMPYYLLDTMTPLPAAFEYVGWSSAKHAVAVGSLCALTTSLLGSMFPMPRILYAMARDGLLFKPLAKVNCRQCPVVATLVSGAVQGLVDVLFQQDNTDPLASLVDVMSIGTLLAYSLVAGCVLLAHPTSDAGHARDKALALVHCRCMLRCLVILYLLLRYQPGPSTRDTPAGKVPAVQLWWNHLVRPPLHPTPCSSAVVAWALTAVGTPGSDGWALRGAGVGGPTGDIAAVARAGRFLLTENHPAAGCRQGLPGSLLPSPDCRPAGCPNGTLGNLPLPLLPRLEEKAKPPMTSHPGLSPGCPFSLPPWQPACCTPGEGRAQPGEALP</sequence>
<reference evidence="14" key="1">
    <citation type="submission" date="2025-08" db="UniProtKB">
        <authorList>
            <consortium name="Ensembl"/>
        </authorList>
    </citation>
    <scope>IDENTIFICATION</scope>
</reference>
<keyword evidence="3" id="KW-0813">Transport</keyword>
<dbReference type="GO" id="GO:0061459">
    <property type="term" value="F:L-arginine transmembrane transporter activity"/>
    <property type="evidence" value="ECO:0007669"/>
    <property type="project" value="TreeGrafter"/>
</dbReference>
<dbReference type="InterPro" id="IPR002293">
    <property type="entry name" value="AA/rel_permease1"/>
</dbReference>
<protein>
    <submittedName>
        <fullName evidence="14">Uncharacterized protein</fullName>
    </submittedName>
</protein>
<comment type="similarity">
    <text evidence="2">Belongs to the amino acid-polyamine-organocation (APC) superfamily. Cationic amino acid transporter (CAT) (TC 2.A.3.3) family.</text>
</comment>
<evidence type="ECO:0000256" key="8">
    <source>
        <dbReference type="ARBA" id="ARBA00023136"/>
    </source>
</evidence>
<dbReference type="Ensembl" id="ENSBJAT00000009726.1">
    <property type="protein sequence ID" value="ENSBJAP00000009456.1"/>
    <property type="gene ID" value="ENSBJAG00000006490.1"/>
</dbReference>
<dbReference type="PANTHER" id="PTHR43243:SF19">
    <property type="entry name" value="CATIONIC AMINO ACID TRANSPORTER C-TERMINAL DOMAIN-CONTAINING PROTEIN"/>
    <property type="match status" value="1"/>
</dbReference>
<dbReference type="FunFam" id="1.20.1740.10:FF:000009">
    <property type="entry name" value="Low affinity cationic amino acid transporter 2"/>
    <property type="match status" value="1"/>
</dbReference>
<evidence type="ECO:0000256" key="7">
    <source>
        <dbReference type="ARBA" id="ARBA00022989"/>
    </source>
</evidence>
<organism evidence="14 15">
    <name type="scientific">Buteo japonicus</name>
    <dbReference type="NCBI Taxonomy" id="224669"/>
    <lineage>
        <taxon>Eukaryota</taxon>
        <taxon>Metazoa</taxon>
        <taxon>Chordata</taxon>
        <taxon>Craniata</taxon>
        <taxon>Vertebrata</taxon>
        <taxon>Euteleostomi</taxon>
        <taxon>Archelosauria</taxon>
        <taxon>Archosauria</taxon>
        <taxon>Dinosauria</taxon>
        <taxon>Saurischia</taxon>
        <taxon>Theropoda</taxon>
        <taxon>Coelurosauria</taxon>
        <taxon>Aves</taxon>
        <taxon>Neognathae</taxon>
        <taxon>Neoaves</taxon>
        <taxon>Telluraves</taxon>
        <taxon>Accipitrimorphae</taxon>
        <taxon>Accipitriformes</taxon>
        <taxon>Accipitridae</taxon>
        <taxon>Accipitrinae</taxon>
        <taxon>Buteo</taxon>
    </lineage>
</organism>
<keyword evidence="9" id="KW-0325">Glycoprotein</keyword>
<dbReference type="GO" id="GO:0015189">
    <property type="term" value="F:L-lysine transmembrane transporter activity"/>
    <property type="evidence" value="ECO:0007669"/>
    <property type="project" value="TreeGrafter"/>
</dbReference>
<comment type="catalytic activity">
    <reaction evidence="12">
        <text>L-ornithine(in) = L-ornithine(out)</text>
        <dbReference type="Rhea" id="RHEA:71199"/>
        <dbReference type="ChEBI" id="CHEBI:46911"/>
    </reaction>
</comment>
<feature type="transmembrane region" description="Helical" evidence="13">
    <location>
        <begin position="193"/>
        <end position="211"/>
    </location>
</feature>
<evidence type="ECO:0000256" key="4">
    <source>
        <dbReference type="ARBA" id="ARBA00022475"/>
    </source>
</evidence>
<evidence type="ECO:0000256" key="11">
    <source>
        <dbReference type="ARBA" id="ARBA00034423"/>
    </source>
</evidence>
<feature type="transmembrane region" description="Helical" evidence="13">
    <location>
        <begin position="110"/>
        <end position="134"/>
    </location>
</feature>
<keyword evidence="6" id="KW-0029">Amino-acid transport</keyword>
<dbReference type="GO" id="GO:0097638">
    <property type="term" value="P:L-arginine import across plasma membrane"/>
    <property type="evidence" value="ECO:0007669"/>
    <property type="project" value="TreeGrafter"/>
</dbReference>
<evidence type="ECO:0000256" key="13">
    <source>
        <dbReference type="SAM" id="Phobius"/>
    </source>
</evidence>
<feature type="transmembrane region" description="Helical" evidence="13">
    <location>
        <begin position="290"/>
        <end position="317"/>
    </location>
</feature>
<feature type="transmembrane region" description="Helical" evidence="13">
    <location>
        <begin position="168"/>
        <end position="184"/>
    </location>
</feature>
<evidence type="ECO:0000256" key="10">
    <source>
        <dbReference type="ARBA" id="ARBA00034422"/>
    </source>
</evidence>
<evidence type="ECO:0000313" key="14">
    <source>
        <dbReference type="Ensembl" id="ENSBJAP00000009456.1"/>
    </source>
</evidence>
<comment type="catalytic activity">
    <reaction evidence="10">
        <text>L-lysine(in) = L-lysine(out)</text>
        <dbReference type="Rhea" id="RHEA:70935"/>
        <dbReference type="ChEBI" id="CHEBI:32551"/>
    </reaction>
</comment>
<evidence type="ECO:0000256" key="2">
    <source>
        <dbReference type="ARBA" id="ARBA00008572"/>
    </source>
</evidence>
<feature type="transmembrane region" description="Helical" evidence="13">
    <location>
        <begin position="247"/>
        <end position="269"/>
    </location>
</feature>
<reference evidence="14" key="2">
    <citation type="submission" date="2025-09" db="UniProtKB">
        <authorList>
            <consortium name="Ensembl"/>
        </authorList>
    </citation>
    <scope>IDENTIFICATION</scope>
</reference>
<keyword evidence="15" id="KW-1185">Reference proteome</keyword>
<evidence type="ECO:0000256" key="1">
    <source>
        <dbReference type="ARBA" id="ARBA00004651"/>
    </source>
</evidence>
<dbReference type="GO" id="GO:0005886">
    <property type="term" value="C:plasma membrane"/>
    <property type="evidence" value="ECO:0007669"/>
    <property type="project" value="UniProtKB-SubCell"/>
</dbReference>
<evidence type="ECO:0000256" key="6">
    <source>
        <dbReference type="ARBA" id="ARBA00022970"/>
    </source>
</evidence>
<feature type="transmembrane region" description="Helical" evidence="13">
    <location>
        <begin position="68"/>
        <end position="90"/>
    </location>
</feature>
<dbReference type="GO" id="GO:0000064">
    <property type="term" value="F:L-ornithine transmembrane transporter activity"/>
    <property type="evidence" value="ECO:0007669"/>
    <property type="project" value="TreeGrafter"/>
</dbReference>
<evidence type="ECO:0000256" key="5">
    <source>
        <dbReference type="ARBA" id="ARBA00022692"/>
    </source>
</evidence>
<dbReference type="PANTHER" id="PTHR43243">
    <property type="entry name" value="INNER MEMBRANE TRANSPORTER YGJI-RELATED"/>
    <property type="match status" value="1"/>
</dbReference>
<keyword evidence="7 13" id="KW-1133">Transmembrane helix</keyword>
<evidence type="ECO:0000313" key="15">
    <source>
        <dbReference type="Proteomes" id="UP000694555"/>
    </source>
</evidence>
<keyword evidence="8 13" id="KW-0472">Membrane</keyword>